<reference evidence="2" key="1">
    <citation type="journal article" date="2015" name="Nature">
        <title>Complex archaea that bridge the gap between prokaryotes and eukaryotes.</title>
        <authorList>
            <person name="Spang A."/>
            <person name="Saw J.H."/>
            <person name="Jorgensen S.L."/>
            <person name="Zaremba-Niedzwiedzka K."/>
            <person name="Martijn J."/>
            <person name="Lind A.E."/>
            <person name="van Eijk R."/>
            <person name="Schleper C."/>
            <person name="Guy L."/>
            <person name="Ettema T.J."/>
        </authorList>
    </citation>
    <scope>NUCLEOTIDE SEQUENCE</scope>
</reference>
<evidence type="ECO:0000256" key="1">
    <source>
        <dbReference type="SAM" id="Phobius"/>
    </source>
</evidence>
<keyword evidence="1" id="KW-0812">Transmembrane</keyword>
<organism evidence="2">
    <name type="scientific">marine sediment metagenome</name>
    <dbReference type="NCBI Taxonomy" id="412755"/>
    <lineage>
        <taxon>unclassified sequences</taxon>
        <taxon>metagenomes</taxon>
        <taxon>ecological metagenomes</taxon>
    </lineage>
</organism>
<protein>
    <submittedName>
        <fullName evidence="2">Uncharacterized protein</fullName>
    </submittedName>
</protein>
<dbReference type="EMBL" id="LAZR01018519">
    <property type="protein sequence ID" value="KKL96105.1"/>
    <property type="molecule type" value="Genomic_DNA"/>
</dbReference>
<evidence type="ECO:0000313" key="2">
    <source>
        <dbReference type="EMBL" id="KKL96105.1"/>
    </source>
</evidence>
<accession>A0A0F9IQU9</accession>
<keyword evidence="1" id="KW-0472">Membrane</keyword>
<name>A0A0F9IQU9_9ZZZZ</name>
<gene>
    <name evidence="2" type="ORF">LCGC14_1847810</name>
</gene>
<proteinExistence type="predicted"/>
<feature type="transmembrane region" description="Helical" evidence="1">
    <location>
        <begin position="6"/>
        <end position="28"/>
    </location>
</feature>
<sequence>MRKTTAILVVVLCCSLALNVFFFSRMCVLRKASQRSQMFLAAKGHGRGVADAKRDFAAGIPKWYMIGDFGVAVPSDKPGRKLATAGCMVTEYEKTYVDSYNKTTDELFETQANQKAAQP</sequence>
<comment type="caution">
    <text evidence="2">The sequence shown here is derived from an EMBL/GenBank/DDBJ whole genome shotgun (WGS) entry which is preliminary data.</text>
</comment>
<dbReference type="AlphaFoldDB" id="A0A0F9IQU9"/>
<keyword evidence="1" id="KW-1133">Transmembrane helix</keyword>